<feature type="transmembrane region" description="Helical" evidence="1">
    <location>
        <begin position="46"/>
        <end position="70"/>
    </location>
</feature>
<protein>
    <submittedName>
        <fullName evidence="2">Uncharacterized protein</fullName>
    </submittedName>
</protein>
<sequence length="79" mass="8304">MTPVSVSRRTDRQLGWLISLCAVVMIGGRIPLILEQVPLFAPWWTTAGLFAVSLVAVSAVGGLVLPLAVLRPSGAGPPR</sequence>
<proteinExistence type="predicted"/>
<keyword evidence="1" id="KW-0812">Transmembrane</keyword>
<organism evidence="2 3">
    <name type="scientific">Tessaracoccus defluvii</name>
    <dbReference type="NCBI Taxonomy" id="1285901"/>
    <lineage>
        <taxon>Bacteria</taxon>
        <taxon>Bacillati</taxon>
        <taxon>Actinomycetota</taxon>
        <taxon>Actinomycetes</taxon>
        <taxon>Propionibacteriales</taxon>
        <taxon>Propionibacteriaceae</taxon>
        <taxon>Tessaracoccus</taxon>
    </lineage>
</organism>
<dbReference type="Proteomes" id="UP000516117">
    <property type="component" value="Chromosome"/>
</dbReference>
<evidence type="ECO:0000313" key="2">
    <source>
        <dbReference type="EMBL" id="QNP56957.1"/>
    </source>
</evidence>
<gene>
    <name evidence="2" type="ORF">H9L22_06410</name>
</gene>
<name>A0A7H0H8U1_9ACTN</name>
<dbReference type="AlphaFoldDB" id="A0A7H0H8U1"/>
<accession>A0A7H0H8U1</accession>
<keyword evidence="1" id="KW-1133">Transmembrane helix</keyword>
<feature type="transmembrane region" description="Helical" evidence="1">
    <location>
        <begin position="14"/>
        <end position="34"/>
    </location>
</feature>
<dbReference type="KEGG" id="tdf:H9L22_06410"/>
<dbReference type="EMBL" id="CP060789">
    <property type="protein sequence ID" value="QNP56957.1"/>
    <property type="molecule type" value="Genomic_DNA"/>
</dbReference>
<reference evidence="2 3" key="1">
    <citation type="submission" date="2020-08" db="EMBL/GenBank/DDBJ databases">
        <title>Genome sequence of Tessaracoccus defluvii JCM 17540T.</title>
        <authorList>
            <person name="Hyun D.-W."/>
            <person name="Bae J.-W."/>
        </authorList>
    </citation>
    <scope>NUCLEOTIDE SEQUENCE [LARGE SCALE GENOMIC DNA]</scope>
    <source>
        <strain evidence="2 3">JCM 17540</strain>
    </source>
</reference>
<evidence type="ECO:0000256" key="1">
    <source>
        <dbReference type="SAM" id="Phobius"/>
    </source>
</evidence>
<keyword evidence="1" id="KW-0472">Membrane</keyword>
<keyword evidence="3" id="KW-1185">Reference proteome</keyword>
<evidence type="ECO:0000313" key="3">
    <source>
        <dbReference type="Proteomes" id="UP000516117"/>
    </source>
</evidence>
<dbReference type="RefSeq" id="WP_187722056.1">
    <property type="nucleotide sequence ID" value="NZ_CP060789.1"/>
</dbReference>